<name>A0A154L3D8_9PROT</name>
<evidence type="ECO:0000313" key="2">
    <source>
        <dbReference type="Proteomes" id="UP000076335"/>
    </source>
</evidence>
<dbReference type="AlphaFoldDB" id="A0A154L3D8"/>
<dbReference type="PANTHER" id="PTHR38767:SF1">
    <property type="entry name" value="DNA POLYMERASE III SUBUNIT CHI"/>
    <property type="match status" value="1"/>
</dbReference>
<accession>A0A154L3D8</accession>
<organism evidence="1 2">
    <name type="scientific">Thalassospira lucentensis</name>
    <dbReference type="NCBI Taxonomy" id="168935"/>
    <lineage>
        <taxon>Bacteria</taxon>
        <taxon>Pseudomonadati</taxon>
        <taxon>Pseudomonadota</taxon>
        <taxon>Alphaproteobacteria</taxon>
        <taxon>Rhodospirillales</taxon>
        <taxon>Thalassospiraceae</taxon>
        <taxon>Thalassospira</taxon>
    </lineage>
</organism>
<dbReference type="EMBL" id="LPVY01000020">
    <property type="protein sequence ID" value="KZB62887.1"/>
    <property type="molecule type" value="Genomic_DNA"/>
</dbReference>
<dbReference type="OrthoDB" id="9795973at2"/>
<dbReference type="GO" id="GO:0003677">
    <property type="term" value="F:DNA binding"/>
    <property type="evidence" value="ECO:0007669"/>
    <property type="project" value="InterPro"/>
</dbReference>
<dbReference type="Pfam" id="PF04364">
    <property type="entry name" value="DNA_pol3_chi"/>
    <property type="match status" value="1"/>
</dbReference>
<proteinExistence type="predicted"/>
<dbReference type="NCBIfam" id="NF004347">
    <property type="entry name" value="PRK05728.1-4"/>
    <property type="match status" value="1"/>
</dbReference>
<dbReference type="SUPFAM" id="SSF102400">
    <property type="entry name" value="DNA polymerase III chi subunit"/>
    <property type="match status" value="1"/>
</dbReference>
<dbReference type="GO" id="GO:0003887">
    <property type="term" value="F:DNA-directed DNA polymerase activity"/>
    <property type="evidence" value="ECO:0007669"/>
    <property type="project" value="InterPro"/>
</dbReference>
<dbReference type="InterPro" id="IPR007459">
    <property type="entry name" value="DNA_pol3_chi"/>
</dbReference>
<dbReference type="Proteomes" id="UP000076335">
    <property type="component" value="Unassembled WGS sequence"/>
</dbReference>
<evidence type="ECO:0000313" key="1">
    <source>
        <dbReference type="EMBL" id="KZB62887.1"/>
    </source>
</evidence>
<reference evidence="1 2" key="1">
    <citation type="submission" date="2015-12" db="EMBL/GenBank/DDBJ databases">
        <title>Genome sequence of Thalassospira lucentensis MCCC 1A02072.</title>
        <authorList>
            <person name="Lu L."/>
            <person name="Lai Q."/>
            <person name="Shao Z."/>
            <person name="Qian P."/>
        </authorList>
    </citation>
    <scope>NUCLEOTIDE SEQUENCE [LARGE SCALE GENOMIC DNA]</scope>
    <source>
        <strain evidence="1 2">MCCC 1A02072</strain>
    </source>
</reference>
<sequence>MADIWFYHLTASPLERALPTLLSKTLEREKRAVVMTGTEERIEALNTLLWTYDAASWMPHGSKSDGDPEMQPVWLTSDDENPNGAQFLFLTDRAMSGKIADYERVIMLFDDRDHEAVAEARTRWKDWKDAGHKLSYWQQTPQGAWEKKAES</sequence>
<gene>
    <name evidence="1" type="ORF">AUP42_02195</name>
</gene>
<dbReference type="RefSeq" id="WP_062952380.1">
    <property type="nucleotide sequence ID" value="NZ_LPVY01000020.1"/>
</dbReference>
<dbReference type="Gene3D" id="3.40.50.10110">
    <property type="entry name" value="DNA polymerase III subunit chi"/>
    <property type="match status" value="1"/>
</dbReference>
<dbReference type="GO" id="GO:0006260">
    <property type="term" value="P:DNA replication"/>
    <property type="evidence" value="ECO:0007669"/>
    <property type="project" value="InterPro"/>
</dbReference>
<protein>
    <submittedName>
        <fullName evidence="1">DNA polymerase III subunit chi</fullName>
    </submittedName>
</protein>
<dbReference type="GO" id="GO:0032298">
    <property type="term" value="P:positive regulation of DNA-templated DNA replication initiation"/>
    <property type="evidence" value="ECO:0007669"/>
    <property type="project" value="TreeGrafter"/>
</dbReference>
<comment type="caution">
    <text evidence="1">The sequence shown here is derived from an EMBL/GenBank/DDBJ whole genome shotgun (WGS) entry which is preliminary data.</text>
</comment>
<dbReference type="InterPro" id="IPR036768">
    <property type="entry name" value="PolIII_chi_sf"/>
</dbReference>
<dbReference type="PANTHER" id="PTHR38767">
    <property type="entry name" value="DNA POLYMERASE III SUBUNIT CHI"/>
    <property type="match status" value="1"/>
</dbReference>